<sequence length="176" mass="20010">MTLWLLIRVTGFLAYFYFTWAVVAGLLRKSKVPQKRKNLLFHMHTNVGWYGLFTLIAHFLFVVADTYIDYSLLALLIPFTGDAMNVYLGLGIIASYLFVAVLCTSDVWLTKMNRTVWKWVHFMSLPAWLLALLHGLGIGTDTSRPLISLFYASSALLVIATLSYRMKKHATVVKVN</sequence>
<gene>
    <name evidence="2" type="ORF">BN1050_00267</name>
</gene>
<dbReference type="EMBL" id="LN483073">
    <property type="protein sequence ID" value="CDZ99736.1"/>
    <property type="molecule type" value="Genomic_DNA"/>
</dbReference>
<keyword evidence="1" id="KW-0472">Membrane</keyword>
<feature type="transmembrane region" description="Helical" evidence="1">
    <location>
        <begin position="116"/>
        <end position="139"/>
    </location>
</feature>
<organism evidence="2">
    <name type="scientific">Metalysinibacillus saudimassiliensis</name>
    <dbReference type="NCBI Taxonomy" id="1461583"/>
    <lineage>
        <taxon>Bacteria</taxon>
        <taxon>Bacillati</taxon>
        <taxon>Bacillota</taxon>
        <taxon>Bacilli</taxon>
        <taxon>Bacillales</taxon>
        <taxon>Caryophanaceae</taxon>
        <taxon>Metalysinibacillus</taxon>
    </lineage>
</organism>
<evidence type="ECO:0000313" key="2">
    <source>
        <dbReference type="EMBL" id="CDZ99736.1"/>
    </source>
</evidence>
<accession>A0A078M4Z7</accession>
<name>A0A078M4Z7_9BACL</name>
<proteinExistence type="predicted"/>
<keyword evidence="1" id="KW-1133">Transmembrane helix</keyword>
<dbReference type="AlphaFoldDB" id="A0A078M4Z7"/>
<reference evidence="2" key="1">
    <citation type="submission" date="2014-07" db="EMBL/GenBank/DDBJ databases">
        <authorList>
            <person name="Urmite Genomes Urmite Genomes"/>
        </authorList>
    </citation>
    <scope>NUCLEOTIDE SEQUENCE</scope>
    <source>
        <strain evidence="2">13S34_air</strain>
    </source>
</reference>
<feature type="transmembrane region" description="Helical" evidence="1">
    <location>
        <begin position="6"/>
        <end position="27"/>
    </location>
</feature>
<evidence type="ECO:0000256" key="1">
    <source>
        <dbReference type="SAM" id="Phobius"/>
    </source>
</evidence>
<feature type="transmembrane region" description="Helical" evidence="1">
    <location>
        <begin position="145"/>
        <end position="164"/>
    </location>
</feature>
<protein>
    <submittedName>
        <fullName evidence="2">Ferric reductase like transmembrane component</fullName>
    </submittedName>
</protein>
<feature type="transmembrane region" description="Helical" evidence="1">
    <location>
        <begin position="88"/>
        <end position="109"/>
    </location>
</feature>
<keyword evidence="1 2" id="KW-0812">Transmembrane</keyword>
<dbReference type="PATRIC" id="fig|1461583.4.peg.240"/>
<feature type="transmembrane region" description="Helical" evidence="1">
    <location>
        <begin position="47"/>
        <end position="68"/>
    </location>
</feature>
<dbReference type="HOGENOM" id="CLU_083317_2_0_9"/>